<dbReference type="Proteomes" id="UP000310158">
    <property type="component" value="Unassembled WGS sequence"/>
</dbReference>
<evidence type="ECO:0000313" key="1">
    <source>
        <dbReference type="EMBL" id="THH11523.1"/>
    </source>
</evidence>
<proteinExistence type="predicted"/>
<accession>A0A4V3XDY2</accession>
<reference evidence="1 2" key="1">
    <citation type="submission" date="2019-02" db="EMBL/GenBank/DDBJ databases">
        <title>Genome sequencing of the rare red list fungi Bondarzewia mesenterica.</title>
        <authorList>
            <person name="Buettner E."/>
            <person name="Kellner H."/>
        </authorList>
    </citation>
    <scope>NUCLEOTIDE SEQUENCE [LARGE SCALE GENOMIC DNA]</scope>
    <source>
        <strain evidence="1 2">DSM 108281</strain>
    </source>
</reference>
<keyword evidence="2" id="KW-1185">Reference proteome</keyword>
<dbReference type="AlphaFoldDB" id="A0A4V3XDY2"/>
<organism evidence="1 2">
    <name type="scientific">Bondarzewia mesenterica</name>
    <dbReference type="NCBI Taxonomy" id="1095465"/>
    <lineage>
        <taxon>Eukaryota</taxon>
        <taxon>Fungi</taxon>
        <taxon>Dikarya</taxon>
        <taxon>Basidiomycota</taxon>
        <taxon>Agaricomycotina</taxon>
        <taxon>Agaricomycetes</taxon>
        <taxon>Russulales</taxon>
        <taxon>Bondarzewiaceae</taxon>
        <taxon>Bondarzewia</taxon>
    </lineage>
</organism>
<protein>
    <submittedName>
        <fullName evidence="1">Uncharacterized protein</fullName>
    </submittedName>
</protein>
<comment type="caution">
    <text evidence="1">The sequence shown here is derived from an EMBL/GenBank/DDBJ whole genome shotgun (WGS) entry which is preliminary data.</text>
</comment>
<name>A0A4V3XDY2_9AGAM</name>
<evidence type="ECO:0000313" key="2">
    <source>
        <dbReference type="Proteomes" id="UP000310158"/>
    </source>
</evidence>
<gene>
    <name evidence="1" type="ORF">EW146_g8007</name>
</gene>
<sequence length="156" mass="17597">MFSLSSCARPLGNFAFLVRHLDQFRPCLEGDLVDLPYQTAAAHNTSFALKVHRYLQMRTSVGTGQYLSLGDVNAPLHHPPRNSSTDTPISQLIALCKVKSVSILKDSPRRYRLGLTLFKFITGYIRTAWILILSVSDFPGIVHEHDDLEDGEIWRD</sequence>
<dbReference type="EMBL" id="SGPL01000508">
    <property type="protein sequence ID" value="THH11523.1"/>
    <property type="molecule type" value="Genomic_DNA"/>
</dbReference>